<name>A0A2P2QK35_RHIMU</name>
<reference evidence="1" key="1">
    <citation type="submission" date="2018-02" db="EMBL/GenBank/DDBJ databases">
        <title>Rhizophora mucronata_Transcriptome.</title>
        <authorList>
            <person name="Meera S.P."/>
            <person name="Sreeshan A."/>
            <person name="Augustine A."/>
        </authorList>
    </citation>
    <scope>NUCLEOTIDE SEQUENCE</scope>
    <source>
        <tissue evidence="1">Leaf</tissue>
    </source>
</reference>
<dbReference type="EMBL" id="GGEC01086875">
    <property type="protein sequence ID" value="MBX67359.1"/>
    <property type="molecule type" value="Transcribed_RNA"/>
</dbReference>
<organism evidence="1">
    <name type="scientific">Rhizophora mucronata</name>
    <name type="common">Asiatic mangrove</name>
    <dbReference type="NCBI Taxonomy" id="61149"/>
    <lineage>
        <taxon>Eukaryota</taxon>
        <taxon>Viridiplantae</taxon>
        <taxon>Streptophyta</taxon>
        <taxon>Embryophyta</taxon>
        <taxon>Tracheophyta</taxon>
        <taxon>Spermatophyta</taxon>
        <taxon>Magnoliopsida</taxon>
        <taxon>eudicotyledons</taxon>
        <taxon>Gunneridae</taxon>
        <taxon>Pentapetalae</taxon>
        <taxon>rosids</taxon>
        <taxon>fabids</taxon>
        <taxon>Malpighiales</taxon>
        <taxon>Rhizophoraceae</taxon>
        <taxon>Rhizophora</taxon>
    </lineage>
</organism>
<proteinExistence type="predicted"/>
<evidence type="ECO:0000313" key="1">
    <source>
        <dbReference type="EMBL" id="MBX67359.1"/>
    </source>
</evidence>
<sequence>MASVLLKFQSFATLLIQTMSIL</sequence>
<dbReference type="AlphaFoldDB" id="A0A2P2QK35"/>
<accession>A0A2P2QK35</accession>
<protein>
    <submittedName>
        <fullName evidence="1">Uncharacterized protein</fullName>
    </submittedName>
</protein>